<name>A0A815J4N0_9BILA</name>
<protein>
    <recommendedName>
        <fullName evidence="6">G protein-coupled receptor</fullName>
    </recommendedName>
</protein>
<comment type="caution">
    <text evidence="2">The sequence shown here is derived from an EMBL/GenBank/DDBJ whole genome shotgun (WGS) entry which is preliminary data.</text>
</comment>
<dbReference type="Proteomes" id="UP000663845">
    <property type="component" value="Unassembled WGS sequence"/>
</dbReference>
<organism evidence="2 5">
    <name type="scientific">Adineta steineri</name>
    <dbReference type="NCBI Taxonomy" id="433720"/>
    <lineage>
        <taxon>Eukaryota</taxon>
        <taxon>Metazoa</taxon>
        <taxon>Spiralia</taxon>
        <taxon>Gnathifera</taxon>
        <taxon>Rotifera</taxon>
        <taxon>Eurotatoria</taxon>
        <taxon>Bdelloidea</taxon>
        <taxon>Adinetida</taxon>
        <taxon>Adinetidae</taxon>
        <taxon>Adineta</taxon>
    </lineage>
</organism>
<dbReference type="SUPFAM" id="SSF81321">
    <property type="entry name" value="Family A G protein-coupled receptor-like"/>
    <property type="match status" value="1"/>
</dbReference>
<sequence length="225" mass="26095">MGLLCRCCTITLNRWSSIRAARWIIVYLPVIFVSGIIDGVCVLQNGTFTLFNTYFLTPFVYSVGTLIIMIVCTLDTLRNLRSIRSFSQQGYLTREVHRMLIPQLIVLGASEIPFGFQGIYLELTKEIHKDSFRLTLEYFFDQVILLLFHCNYVCTFYIYLYVSSVVRRTFKDLIFKCIRHNNIVTFRSTAHNEVHRRILNMAQDSSHKEVVITAYASDSIDTTDV</sequence>
<gene>
    <name evidence="2" type="ORF">IZO911_LOCUS38041</name>
    <name evidence="3" type="ORF">JYZ213_LOCUS38122</name>
    <name evidence="4" type="ORF">KXQ929_LOCUS28152</name>
</gene>
<evidence type="ECO:0000313" key="3">
    <source>
        <dbReference type="EMBL" id="CAF1406937.1"/>
    </source>
</evidence>
<dbReference type="Proteomes" id="UP000663868">
    <property type="component" value="Unassembled WGS sequence"/>
</dbReference>
<dbReference type="EMBL" id="CAJNOG010001085">
    <property type="protein sequence ID" value="CAF1406937.1"/>
    <property type="molecule type" value="Genomic_DNA"/>
</dbReference>
<dbReference type="AlphaFoldDB" id="A0A815J4N0"/>
<dbReference type="EMBL" id="CAJOBB010002746">
    <property type="protein sequence ID" value="CAF3995283.1"/>
    <property type="molecule type" value="Genomic_DNA"/>
</dbReference>
<evidence type="ECO:0000313" key="4">
    <source>
        <dbReference type="EMBL" id="CAF3995283.1"/>
    </source>
</evidence>
<reference evidence="2" key="1">
    <citation type="submission" date="2021-02" db="EMBL/GenBank/DDBJ databases">
        <authorList>
            <person name="Nowell W R."/>
        </authorList>
    </citation>
    <scope>NUCLEOTIDE SEQUENCE</scope>
</reference>
<dbReference type="Gene3D" id="1.20.1070.10">
    <property type="entry name" value="Rhodopsin 7-helix transmembrane proteins"/>
    <property type="match status" value="1"/>
</dbReference>
<keyword evidence="1" id="KW-0812">Transmembrane</keyword>
<proteinExistence type="predicted"/>
<keyword evidence="1" id="KW-0472">Membrane</keyword>
<evidence type="ECO:0000256" key="1">
    <source>
        <dbReference type="SAM" id="Phobius"/>
    </source>
</evidence>
<feature type="transmembrane region" description="Helical" evidence="1">
    <location>
        <begin position="99"/>
        <end position="119"/>
    </location>
</feature>
<accession>A0A815J4N0</accession>
<evidence type="ECO:0000313" key="5">
    <source>
        <dbReference type="Proteomes" id="UP000663860"/>
    </source>
</evidence>
<feature type="transmembrane region" description="Helical" evidence="1">
    <location>
        <begin position="24"/>
        <end position="47"/>
    </location>
</feature>
<keyword evidence="1" id="KW-1133">Transmembrane helix</keyword>
<feature type="transmembrane region" description="Helical" evidence="1">
    <location>
        <begin position="59"/>
        <end position="78"/>
    </location>
</feature>
<evidence type="ECO:0000313" key="2">
    <source>
        <dbReference type="EMBL" id="CAF1374299.1"/>
    </source>
</evidence>
<feature type="transmembrane region" description="Helical" evidence="1">
    <location>
        <begin position="139"/>
        <end position="162"/>
    </location>
</feature>
<dbReference type="Proteomes" id="UP000663860">
    <property type="component" value="Unassembled WGS sequence"/>
</dbReference>
<dbReference type="EMBL" id="CAJNOE010001014">
    <property type="protein sequence ID" value="CAF1374299.1"/>
    <property type="molecule type" value="Genomic_DNA"/>
</dbReference>
<evidence type="ECO:0008006" key="6">
    <source>
        <dbReference type="Google" id="ProtNLM"/>
    </source>
</evidence>